<dbReference type="AlphaFoldDB" id="A0A938Y478"/>
<name>A0A938Y478_9BACL</name>
<keyword evidence="4" id="KW-1185">Reference proteome</keyword>
<dbReference type="GO" id="GO:0005737">
    <property type="term" value="C:cytoplasm"/>
    <property type="evidence" value="ECO:0007669"/>
    <property type="project" value="TreeGrafter"/>
</dbReference>
<evidence type="ECO:0000256" key="1">
    <source>
        <dbReference type="PROSITE-ProRule" id="PRU00409"/>
    </source>
</evidence>
<dbReference type="GO" id="GO:0005524">
    <property type="term" value="F:ATP binding"/>
    <property type="evidence" value="ECO:0007669"/>
    <property type="project" value="UniProtKB-UniRule"/>
</dbReference>
<evidence type="ECO:0000313" key="3">
    <source>
        <dbReference type="EMBL" id="MBM7591297.1"/>
    </source>
</evidence>
<evidence type="ECO:0000259" key="2">
    <source>
        <dbReference type="PROSITE" id="PS50975"/>
    </source>
</evidence>
<feature type="domain" description="ATP-grasp" evidence="2">
    <location>
        <begin position="195"/>
        <end position="429"/>
    </location>
</feature>
<dbReference type="SUPFAM" id="SSF56059">
    <property type="entry name" value="Glutathione synthetase ATP-binding domain-like"/>
    <property type="match status" value="1"/>
</dbReference>
<dbReference type="InterPro" id="IPR026838">
    <property type="entry name" value="YheC/D"/>
</dbReference>
<gene>
    <name evidence="3" type="ORF">JOD01_002924</name>
</gene>
<proteinExistence type="predicted"/>
<organism evidence="3 4">
    <name type="scientific">Brevibacillus fulvus</name>
    <dbReference type="NCBI Taxonomy" id="1125967"/>
    <lineage>
        <taxon>Bacteria</taxon>
        <taxon>Bacillati</taxon>
        <taxon>Bacillota</taxon>
        <taxon>Bacilli</taxon>
        <taxon>Bacillales</taxon>
        <taxon>Paenibacillaceae</taxon>
        <taxon>Brevibacillus</taxon>
    </lineage>
</organism>
<dbReference type="InterPro" id="IPR011761">
    <property type="entry name" value="ATP-grasp"/>
</dbReference>
<protein>
    <recommendedName>
        <fullName evidence="2">ATP-grasp domain-containing protein</fullName>
    </recommendedName>
</protein>
<accession>A0A938Y478</accession>
<comment type="caution">
    <text evidence="3">The sequence shown here is derived from an EMBL/GenBank/DDBJ whole genome shotgun (WGS) entry which is preliminary data.</text>
</comment>
<dbReference type="PANTHER" id="PTHR21621:SF0">
    <property type="entry name" value="BETA-CITRYLGLUTAMATE SYNTHASE B-RELATED"/>
    <property type="match status" value="1"/>
</dbReference>
<dbReference type="Gene3D" id="3.30.470.20">
    <property type="entry name" value="ATP-grasp fold, B domain"/>
    <property type="match status" value="1"/>
</dbReference>
<dbReference type="EMBL" id="JAFBEB010000010">
    <property type="protein sequence ID" value="MBM7591297.1"/>
    <property type="molecule type" value="Genomic_DNA"/>
</dbReference>
<evidence type="ECO:0000313" key="4">
    <source>
        <dbReference type="Proteomes" id="UP000717624"/>
    </source>
</evidence>
<dbReference type="PANTHER" id="PTHR21621">
    <property type="entry name" value="RIBOSOMAL PROTEIN S6 MODIFICATION PROTEIN"/>
    <property type="match status" value="1"/>
</dbReference>
<keyword evidence="1" id="KW-0547">Nucleotide-binding</keyword>
<dbReference type="Pfam" id="PF14398">
    <property type="entry name" value="ATPgrasp_YheCD"/>
    <property type="match status" value="1"/>
</dbReference>
<dbReference type="RefSeq" id="WP_204519007.1">
    <property type="nucleotide sequence ID" value="NZ_BAABIN010000012.1"/>
</dbReference>
<reference evidence="3" key="1">
    <citation type="submission" date="2021-01" db="EMBL/GenBank/DDBJ databases">
        <title>Genomic Encyclopedia of Type Strains, Phase IV (KMG-IV): sequencing the most valuable type-strain genomes for metagenomic binning, comparative biology and taxonomic classification.</title>
        <authorList>
            <person name="Goeker M."/>
        </authorList>
    </citation>
    <scope>NUCLEOTIDE SEQUENCE</scope>
    <source>
        <strain evidence="3">DSM 25523</strain>
    </source>
</reference>
<dbReference type="GO" id="GO:0072590">
    <property type="term" value="F:N-acetyl-L-aspartate-L-glutamate ligase activity"/>
    <property type="evidence" value="ECO:0007669"/>
    <property type="project" value="TreeGrafter"/>
</dbReference>
<sequence>MSQPRSVLLTIFPNGKWYLHDQRLISRFGTGKKLKASVGSLSKRKTVILGLPQIQPGRIRTKVRLKMWNGHLRIGPLMGILTVGEGSSFYGNRENFRDIIQYGSKLGALVYVFTPNGIDWEEKQVRGFLYDEKQRLWIEATLPFPQVVYNRIPSRKWEQKPEVNKTLEQIAKLQHVTLFNLRFFNKLQLFQILVKAPHVAKFLPETKSLDSYENFEAFCSRHASVYLKPVLGKAGEGIMRLDRFQKRWRLRQVHQQESVTRYFFNLRTVWRYIKQQIRSKQYLIQEGITLAKYRGRPFDIRVLVQKNGAGEWGVTGVGIRRAGARSITTHVPRGGSMQSTTKVLRTLFGSEKEQLLRQIHQTALEIANALNEQIPSLAEMSMDLGLTRDGQLWFFEANAKPEKFDEPAIRRSSLSNLIHYAQHVSRMAPVELQEETG</sequence>
<dbReference type="Proteomes" id="UP000717624">
    <property type="component" value="Unassembled WGS sequence"/>
</dbReference>
<dbReference type="PROSITE" id="PS50975">
    <property type="entry name" value="ATP_GRASP"/>
    <property type="match status" value="1"/>
</dbReference>
<dbReference type="GO" id="GO:0046872">
    <property type="term" value="F:metal ion binding"/>
    <property type="evidence" value="ECO:0007669"/>
    <property type="project" value="InterPro"/>
</dbReference>
<keyword evidence="1" id="KW-0067">ATP-binding</keyword>